<dbReference type="Proteomes" id="UP000503339">
    <property type="component" value="Chromosome"/>
</dbReference>
<feature type="transmembrane region" description="Helical" evidence="1">
    <location>
        <begin position="28"/>
        <end position="56"/>
    </location>
</feature>
<gene>
    <name evidence="2" type="ORF">EB233_29610</name>
</gene>
<dbReference type="InterPro" id="IPR024239">
    <property type="entry name" value="SyrA"/>
</dbReference>
<name>A0A6M7UPY0_9HYPH</name>
<keyword evidence="1" id="KW-1133">Transmembrane helix</keyword>
<evidence type="ECO:0000256" key="1">
    <source>
        <dbReference type="SAM" id="Phobius"/>
    </source>
</evidence>
<dbReference type="EMBL" id="CP033361">
    <property type="protein sequence ID" value="QKC79134.1"/>
    <property type="molecule type" value="Genomic_DNA"/>
</dbReference>
<organism evidence="2 3">
    <name type="scientific">Mesorhizobium erdmanii</name>
    <dbReference type="NCBI Taxonomy" id="1777866"/>
    <lineage>
        <taxon>Bacteria</taxon>
        <taxon>Pseudomonadati</taxon>
        <taxon>Pseudomonadota</taxon>
        <taxon>Alphaproteobacteria</taxon>
        <taxon>Hyphomicrobiales</taxon>
        <taxon>Phyllobacteriaceae</taxon>
        <taxon>Mesorhizobium</taxon>
    </lineage>
</organism>
<keyword evidence="3" id="KW-1185">Reference proteome</keyword>
<keyword evidence="1" id="KW-0812">Transmembrane</keyword>
<dbReference type="AlphaFoldDB" id="A0A6M7UPY0"/>
<dbReference type="KEGG" id="merd:EB233_29610"/>
<accession>A0A6M7UPY0</accession>
<dbReference type="Pfam" id="PF11089">
    <property type="entry name" value="SyrA"/>
    <property type="match status" value="1"/>
</dbReference>
<keyword evidence="1" id="KW-0472">Membrane</keyword>
<evidence type="ECO:0000313" key="3">
    <source>
        <dbReference type="Proteomes" id="UP000503339"/>
    </source>
</evidence>
<evidence type="ECO:0000313" key="2">
    <source>
        <dbReference type="EMBL" id="QKC79134.1"/>
    </source>
</evidence>
<sequence>MPFRTFCRVLSLVLCANAATVYFASHSIGRAIVITLASSLLLQLAYFASVLSLVWLRQLLECGSLSVRSIHWVCRRLT</sequence>
<evidence type="ECO:0008006" key="4">
    <source>
        <dbReference type="Google" id="ProtNLM"/>
    </source>
</evidence>
<protein>
    <recommendedName>
        <fullName evidence="4">Exopolysaccharide repressor protein</fullName>
    </recommendedName>
</protein>
<proteinExistence type="predicted"/>
<reference evidence="2 3" key="1">
    <citation type="submission" date="2018-10" db="EMBL/GenBank/DDBJ databases">
        <authorList>
            <person name="Perry B.J."/>
            <person name="Sullivan J.T."/>
            <person name="Murphy R.J.T."/>
            <person name="Ramsay J.P."/>
            <person name="Ronson C.W."/>
        </authorList>
    </citation>
    <scope>NUCLEOTIDE SEQUENCE [LARGE SCALE GENOMIC DNA]</scope>
    <source>
        <strain evidence="2 3">NZP2014</strain>
    </source>
</reference>